<comment type="caution">
    <text evidence="2">The sequence shown here is derived from an EMBL/GenBank/DDBJ whole genome shotgun (WGS) entry which is preliminary data.</text>
</comment>
<evidence type="ECO:0000313" key="2">
    <source>
        <dbReference type="EMBL" id="KYF73311.1"/>
    </source>
</evidence>
<dbReference type="AlphaFoldDB" id="A0A150QZK8"/>
<dbReference type="Proteomes" id="UP000075260">
    <property type="component" value="Unassembled WGS sequence"/>
</dbReference>
<dbReference type="EMBL" id="JEMA01000198">
    <property type="protein sequence ID" value="KYF73311.1"/>
    <property type="molecule type" value="Genomic_DNA"/>
</dbReference>
<sequence>MLLIVGCDQEPIIITGPCTQEEIDLGYCDPPPNTGASSSGGQGGAGGQGGEGGAGGEAGAGGDMHSALCSGQCAPPAPLGWFGPALLWHGPPEAAPDCPADAPTLGYEGFADLQQPLKECASCACDPPEASCALPTDWAASSAACPGDEPGAVATSFAAPDGWDGACTSASPIPADQLCNGEPCVQSLTIAAPSVTTASCTPRIDEPPPVPRLDPWATRALACLPGAYTSCGDATTCVPAAPSGFLTCVFHEGEADCPEGYALKHTFFKDVIDGRDCTPCGCGDPTGASCTLMASVYRDAGCTDPLASSLVSSSVPFCVVTPPGVGLGSKSATIAAVEPGACAPHGGEPVGELQPGAPSTFCCVA</sequence>
<feature type="compositionally biased region" description="Gly residues" evidence="1">
    <location>
        <begin position="38"/>
        <end position="61"/>
    </location>
</feature>
<name>A0A150QZK8_SORCE</name>
<reference evidence="2 3" key="1">
    <citation type="submission" date="2014-02" db="EMBL/GenBank/DDBJ databases">
        <title>The small core and large imbalanced accessory genome model reveals a collaborative survival strategy of Sorangium cellulosum strains in nature.</title>
        <authorList>
            <person name="Han K."/>
            <person name="Peng R."/>
            <person name="Blom J."/>
            <person name="Li Y.-Z."/>
        </authorList>
    </citation>
    <scope>NUCLEOTIDE SEQUENCE [LARGE SCALE GENOMIC DNA]</scope>
    <source>
        <strain evidence="2 3">So0008-312</strain>
    </source>
</reference>
<proteinExistence type="predicted"/>
<evidence type="ECO:0000313" key="3">
    <source>
        <dbReference type="Proteomes" id="UP000075260"/>
    </source>
</evidence>
<protein>
    <submittedName>
        <fullName evidence="2">Uncharacterized protein</fullName>
    </submittedName>
</protein>
<dbReference type="OrthoDB" id="5492803at2"/>
<organism evidence="2 3">
    <name type="scientific">Sorangium cellulosum</name>
    <name type="common">Polyangium cellulosum</name>
    <dbReference type="NCBI Taxonomy" id="56"/>
    <lineage>
        <taxon>Bacteria</taxon>
        <taxon>Pseudomonadati</taxon>
        <taxon>Myxococcota</taxon>
        <taxon>Polyangia</taxon>
        <taxon>Polyangiales</taxon>
        <taxon>Polyangiaceae</taxon>
        <taxon>Sorangium</taxon>
    </lineage>
</organism>
<feature type="region of interest" description="Disordered" evidence="1">
    <location>
        <begin position="25"/>
        <end position="61"/>
    </location>
</feature>
<accession>A0A150QZK8</accession>
<evidence type="ECO:0000256" key="1">
    <source>
        <dbReference type="SAM" id="MobiDB-lite"/>
    </source>
</evidence>
<gene>
    <name evidence="2" type="ORF">BE15_28385</name>
</gene>